<dbReference type="EMBL" id="LAZR01000058">
    <property type="protein sequence ID" value="KKN97348.1"/>
    <property type="molecule type" value="Genomic_DNA"/>
</dbReference>
<keyword evidence="11" id="KW-0408">Iron</keyword>
<evidence type="ECO:0000256" key="8">
    <source>
        <dbReference type="ARBA" id="ARBA00022723"/>
    </source>
</evidence>
<feature type="transmembrane region" description="Helical" evidence="13">
    <location>
        <begin position="153"/>
        <end position="172"/>
    </location>
</feature>
<evidence type="ECO:0000256" key="3">
    <source>
        <dbReference type="ARBA" id="ARBA00010747"/>
    </source>
</evidence>
<dbReference type="GO" id="GO:0046872">
    <property type="term" value="F:metal ion binding"/>
    <property type="evidence" value="ECO:0007669"/>
    <property type="project" value="UniProtKB-KW"/>
</dbReference>
<dbReference type="InterPro" id="IPR006471">
    <property type="entry name" value="Formate_DH_gsu"/>
</dbReference>
<accession>A0A0F9XY90</accession>
<feature type="transmembrane region" description="Helical" evidence="13">
    <location>
        <begin position="335"/>
        <end position="354"/>
    </location>
</feature>
<evidence type="ECO:0000259" key="14">
    <source>
        <dbReference type="Pfam" id="PF01292"/>
    </source>
</evidence>
<evidence type="ECO:0000256" key="1">
    <source>
        <dbReference type="ARBA" id="ARBA00001971"/>
    </source>
</evidence>
<protein>
    <recommendedName>
        <fullName evidence="14">Cytochrome b561 bacterial/Ni-hydrogenase domain-containing protein</fullName>
    </recommendedName>
</protein>
<keyword evidence="12 13" id="KW-0472">Membrane</keyword>
<feature type="transmembrane region" description="Helical" evidence="13">
    <location>
        <begin position="239"/>
        <end position="262"/>
    </location>
</feature>
<comment type="subcellular location">
    <subcellularLocation>
        <location evidence="2">Cell membrane</location>
        <topology evidence="2">Multi-pass membrane protein</topology>
    </subcellularLocation>
</comment>
<dbReference type="GO" id="GO:0009326">
    <property type="term" value="C:formate dehydrogenase complex"/>
    <property type="evidence" value="ECO:0007669"/>
    <property type="project" value="InterPro"/>
</dbReference>
<dbReference type="Gene3D" id="1.20.950.20">
    <property type="entry name" value="Transmembrane di-heme cytochromes, Chain C"/>
    <property type="match status" value="1"/>
</dbReference>
<dbReference type="Pfam" id="PF01292">
    <property type="entry name" value="Ni_hydr_CYTB"/>
    <property type="match status" value="1"/>
</dbReference>
<dbReference type="InterPro" id="IPR051817">
    <property type="entry name" value="FDH_cytochrome_b556_subunit"/>
</dbReference>
<feature type="transmembrane region" description="Helical" evidence="13">
    <location>
        <begin position="199"/>
        <end position="219"/>
    </location>
</feature>
<organism evidence="15">
    <name type="scientific">marine sediment metagenome</name>
    <dbReference type="NCBI Taxonomy" id="412755"/>
    <lineage>
        <taxon>unclassified sequences</taxon>
        <taxon>metagenomes</taxon>
        <taxon>ecological metagenomes</taxon>
    </lineage>
</organism>
<comment type="similarity">
    <text evidence="3">Belongs to the formate dehydrogenase gamma subunit family.</text>
</comment>
<gene>
    <name evidence="15" type="ORF">LCGC14_0157660</name>
</gene>
<dbReference type="AlphaFoldDB" id="A0A0F9XY90"/>
<evidence type="ECO:0000256" key="7">
    <source>
        <dbReference type="ARBA" id="ARBA00022692"/>
    </source>
</evidence>
<evidence type="ECO:0000313" key="15">
    <source>
        <dbReference type="EMBL" id="KKN97348.1"/>
    </source>
</evidence>
<dbReference type="GO" id="GO:0036397">
    <property type="term" value="F:formate dehydrogenase (quinone) activity"/>
    <property type="evidence" value="ECO:0007669"/>
    <property type="project" value="TreeGrafter"/>
</dbReference>
<keyword evidence="4" id="KW-0813">Transport</keyword>
<evidence type="ECO:0000256" key="4">
    <source>
        <dbReference type="ARBA" id="ARBA00022448"/>
    </source>
</evidence>
<keyword evidence="6" id="KW-0349">Heme</keyword>
<dbReference type="SUPFAM" id="SSF81342">
    <property type="entry name" value="Transmembrane di-heme cytochromes"/>
    <property type="match status" value="1"/>
</dbReference>
<evidence type="ECO:0000256" key="10">
    <source>
        <dbReference type="ARBA" id="ARBA00022989"/>
    </source>
</evidence>
<comment type="cofactor">
    <cofactor evidence="1">
        <name>heme</name>
        <dbReference type="ChEBI" id="CHEBI:30413"/>
    </cofactor>
</comment>
<evidence type="ECO:0000256" key="5">
    <source>
        <dbReference type="ARBA" id="ARBA00022475"/>
    </source>
</evidence>
<dbReference type="GO" id="GO:0008863">
    <property type="term" value="F:formate dehydrogenase (NAD+) activity"/>
    <property type="evidence" value="ECO:0007669"/>
    <property type="project" value="InterPro"/>
</dbReference>
<keyword evidence="7 13" id="KW-0812">Transmembrane</keyword>
<dbReference type="GO" id="GO:0005886">
    <property type="term" value="C:plasma membrane"/>
    <property type="evidence" value="ECO:0007669"/>
    <property type="project" value="UniProtKB-SubCell"/>
</dbReference>
<evidence type="ECO:0000256" key="9">
    <source>
        <dbReference type="ARBA" id="ARBA00022982"/>
    </source>
</evidence>
<dbReference type="GO" id="GO:0009055">
    <property type="term" value="F:electron transfer activity"/>
    <property type="evidence" value="ECO:0007669"/>
    <property type="project" value="InterPro"/>
</dbReference>
<feature type="transmembrane region" description="Helical" evidence="13">
    <location>
        <begin position="7"/>
        <end position="27"/>
    </location>
</feature>
<dbReference type="GO" id="GO:0022904">
    <property type="term" value="P:respiratory electron transport chain"/>
    <property type="evidence" value="ECO:0007669"/>
    <property type="project" value="InterPro"/>
</dbReference>
<evidence type="ECO:0000256" key="6">
    <source>
        <dbReference type="ARBA" id="ARBA00022617"/>
    </source>
</evidence>
<evidence type="ECO:0000256" key="12">
    <source>
        <dbReference type="ARBA" id="ARBA00023136"/>
    </source>
</evidence>
<keyword evidence="5" id="KW-1003">Cell membrane</keyword>
<dbReference type="InterPro" id="IPR016174">
    <property type="entry name" value="Di-haem_cyt_TM"/>
</dbReference>
<reference evidence="15" key="1">
    <citation type="journal article" date="2015" name="Nature">
        <title>Complex archaea that bridge the gap between prokaryotes and eukaryotes.</title>
        <authorList>
            <person name="Spang A."/>
            <person name="Saw J.H."/>
            <person name="Jorgensen S.L."/>
            <person name="Zaremba-Niedzwiedzka K."/>
            <person name="Martijn J."/>
            <person name="Lind A.E."/>
            <person name="van Eijk R."/>
            <person name="Schleper C."/>
            <person name="Guy L."/>
            <person name="Ettema T.J."/>
        </authorList>
    </citation>
    <scope>NUCLEOTIDE SEQUENCE</scope>
</reference>
<keyword evidence="9" id="KW-0249">Electron transport</keyword>
<dbReference type="GO" id="GO:0015944">
    <property type="term" value="P:formate oxidation"/>
    <property type="evidence" value="ECO:0007669"/>
    <property type="project" value="TreeGrafter"/>
</dbReference>
<evidence type="ECO:0000256" key="13">
    <source>
        <dbReference type="SAM" id="Phobius"/>
    </source>
</evidence>
<dbReference type="GO" id="GO:0009061">
    <property type="term" value="P:anaerobic respiration"/>
    <property type="evidence" value="ECO:0007669"/>
    <property type="project" value="TreeGrafter"/>
</dbReference>
<proteinExistence type="inferred from homology"/>
<sequence>MSAARIAGGIVALLAGLLLGVVVVLGFTRESLVQPEVSVAAASGRGEASPVGAAEALSARSKLLDDRVDAGQTRGVSVDTDGGGRADLVFRDGVAAPRQLTSSWLTIGEKEAPILPEARRIQGISSLPYRNAASFEQPGGRTWRSLHNDQVRYGGSWVIFGVLAALGLFLFVRGRVRITEGKAGTTIKRFSATERANHWMTSSAFVVMALTGLVILYGKPLLLPLIGEAALSDLAWGSAWLHMASAVPFVIGVTMMVVFWLLHNIPTRLDWEWLKRGGGMLRDDGENPPARKFNAGQKIVFWGVSLGGFALLASGLLLMYPFLLFGYDGMQTAQLSHAIISLLMIGLIFGHIYIGTIGMEGAFAAMWSGWVDRNWAKEHHSIWYRQMTGEVESQEPSADAAPGERGT</sequence>
<dbReference type="PANTHER" id="PTHR30074">
    <property type="entry name" value="FORMATE DEHYDROGENASE, NITRATE-INDUCIBLE, CYTOCHROME B556 FDN SUBUNIT"/>
    <property type="match status" value="1"/>
</dbReference>
<name>A0A0F9XY90_9ZZZZ</name>
<dbReference type="PANTHER" id="PTHR30074:SF6">
    <property type="entry name" value="FORMATE DEHYDROGENASE GAMMA SUBUNIT"/>
    <property type="match status" value="1"/>
</dbReference>
<evidence type="ECO:0000256" key="2">
    <source>
        <dbReference type="ARBA" id="ARBA00004651"/>
    </source>
</evidence>
<comment type="caution">
    <text evidence="15">The sequence shown here is derived from an EMBL/GenBank/DDBJ whole genome shotgun (WGS) entry which is preliminary data.</text>
</comment>
<keyword evidence="10 13" id="KW-1133">Transmembrane helix</keyword>
<dbReference type="NCBIfam" id="TIGR01583">
    <property type="entry name" value="formate-DH-gamm"/>
    <property type="match status" value="1"/>
</dbReference>
<evidence type="ECO:0000256" key="11">
    <source>
        <dbReference type="ARBA" id="ARBA00023004"/>
    </source>
</evidence>
<feature type="domain" description="Cytochrome b561 bacterial/Ni-hydrogenase" evidence="14">
    <location>
        <begin position="189"/>
        <end position="369"/>
    </location>
</feature>
<dbReference type="InterPro" id="IPR011577">
    <property type="entry name" value="Cyt_b561_bac/Ni-Hgenase"/>
</dbReference>
<feature type="transmembrane region" description="Helical" evidence="13">
    <location>
        <begin position="299"/>
        <end position="323"/>
    </location>
</feature>
<keyword evidence="8" id="KW-0479">Metal-binding</keyword>